<keyword evidence="2" id="KW-0732">Signal</keyword>
<dbReference type="EMBL" id="HBGG01035724">
    <property type="protein sequence ID" value="CAD9216431.1"/>
    <property type="molecule type" value="Transcribed_RNA"/>
</dbReference>
<name>A0A7S1T2I0_9CHLO</name>
<protein>
    <recommendedName>
        <fullName evidence="4">Chlorophyll a-b binding protein, chloroplastic</fullName>
    </recommendedName>
</protein>
<evidence type="ECO:0000256" key="2">
    <source>
        <dbReference type="SAM" id="SignalP"/>
    </source>
</evidence>
<feature type="signal peptide" evidence="2">
    <location>
        <begin position="1"/>
        <end position="19"/>
    </location>
</feature>
<feature type="compositionally biased region" description="Polar residues" evidence="1">
    <location>
        <begin position="50"/>
        <end position="64"/>
    </location>
</feature>
<gene>
    <name evidence="3" type="ORF">TCHU04912_LOCUS18671</name>
</gene>
<evidence type="ECO:0008006" key="4">
    <source>
        <dbReference type="Google" id="ProtNLM"/>
    </source>
</evidence>
<feature type="region of interest" description="Disordered" evidence="1">
    <location>
        <begin position="49"/>
        <end position="83"/>
    </location>
</feature>
<sequence length="281" mass="30444">MSIFVVMVMLSTIYRWSTPALESCASSLLSPPPSPFRLPCYPGSTCDPRLTQSARSSRSHTTTLPPFASSAHRPSHSGPRRKHFISMAGVPPVAYVPKGWATQTLPTEEAERQRAALWAGGTESLTNKEGPSSSRRFYRSVRVVNEVNTSVLRPSTGVAMSRSALRSSEKQRQRPSTAIAPHTSSVHPGTVVDTLRVSGRLNAAGMIGGGDVRPSGPQRNVAYPQPSSALKQLRHNLTKPDVPFVLGVRPLKPGATFQRDFQLGLGGHDIRNTLPAQYWAS</sequence>
<evidence type="ECO:0000313" key="3">
    <source>
        <dbReference type="EMBL" id="CAD9216431.1"/>
    </source>
</evidence>
<proteinExistence type="predicted"/>
<feature type="region of interest" description="Disordered" evidence="1">
    <location>
        <begin position="158"/>
        <end position="188"/>
    </location>
</feature>
<dbReference type="AlphaFoldDB" id="A0A7S1T2I0"/>
<evidence type="ECO:0000256" key="1">
    <source>
        <dbReference type="SAM" id="MobiDB-lite"/>
    </source>
</evidence>
<accession>A0A7S1T2I0</accession>
<feature type="compositionally biased region" description="Basic residues" evidence="1">
    <location>
        <begin position="73"/>
        <end position="83"/>
    </location>
</feature>
<reference evidence="3" key="1">
    <citation type="submission" date="2021-01" db="EMBL/GenBank/DDBJ databases">
        <authorList>
            <person name="Corre E."/>
            <person name="Pelletier E."/>
            <person name="Niang G."/>
            <person name="Scheremetjew M."/>
            <person name="Finn R."/>
            <person name="Kale V."/>
            <person name="Holt S."/>
            <person name="Cochrane G."/>
            <person name="Meng A."/>
            <person name="Brown T."/>
            <person name="Cohen L."/>
        </authorList>
    </citation>
    <scope>NUCLEOTIDE SEQUENCE</scope>
    <source>
        <strain evidence="3">PLY429</strain>
    </source>
</reference>
<organism evidence="3">
    <name type="scientific">Tetraselmis chuii</name>
    <dbReference type="NCBI Taxonomy" id="63592"/>
    <lineage>
        <taxon>Eukaryota</taxon>
        <taxon>Viridiplantae</taxon>
        <taxon>Chlorophyta</taxon>
        <taxon>core chlorophytes</taxon>
        <taxon>Chlorodendrophyceae</taxon>
        <taxon>Chlorodendrales</taxon>
        <taxon>Chlorodendraceae</taxon>
        <taxon>Tetraselmis</taxon>
    </lineage>
</organism>
<feature type="chain" id="PRO_5030504370" description="Chlorophyll a-b binding protein, chloroplastic" evidence="2">
    <location>
        <begin position="20"/>
        <end position="281"/>
    </location>
</feature>